<comment type="caution">
    <text evidence="1">The sequence shown here is derived from an EMBL/GenBank/DDBJ whole genome shotgun (WGS) entry which is preliminary data.</text>
</comment>
<keyword evidence="2" id="KW-1185">Reference proteome</keyword>
<protein>
    <submittedName>
        <fullName evidence="1">Uncharacterized protein</fullName>
    </submittedName>
</protein>
<reference evidence="1" key="1">
    <citation type="submission" date="2023-10" db="EMBL/GenBank/DDBJ databases">
        <title>Genome assembly of Pristionchus species.</title>
        <authorList>
            <person name="Yoshida K."/>
            <person name="Sommer R.J."/>
        </authorList>
    </citation>
    <scope>NUCLEOTIDE SEQUENCE</scope>
    <source>
        <strain evidence="1">RS0144</strain>
    </source>
</reference>
<proteinExistence type="predicted"/>
<dbReference type="EMBL" id="BTSX01000005">
    <property type="protein sequence ID" value="GMT00099.1"/>
    <property type="molecule type" value="Genomic_DNA"/>
</dbReference>
<evidence type="ECO:0000313" key="1">
    <source>
        <dbReference type="EMBL" id="GMT00099.1"/>
    </source>
</evidence>
<organism evidence="1 2">
    <name type="scientific">Pristionchus entomophagus</name>
    <dbReference type="NCBI Taxonomy" id="358040"/>
    <lineage>
        <taxon>Eukaryota</taxon>
        <taxon>Metazoa</taxon>
        <taxon>Ecdysozoa</taxon>
        <taxon>Nematoda</taxon>
        <taxon>Chromadorea</taxon>
        <taxon>Rhabditida</taxon>
        <taxon>Rhabditina</taxon>
        <taxon>Diplogasteromorpha</taxon>
        <taxon>Diplogasteroidea</taxon>
        <taxon>Neodiplogasteridae</taxon>
        <taxon>Pristionchus</taxon>
    </lineage>
</organism>
<name>A0AAV5U1P0_9BILA</name>
<dbReference type="AlphaFoldDB" id="A0AAV5U1P0"/>
<gene>
    <name evidence="1" type="ORF">PENTCL1PPCAC_22273</name>
</gene>
<sequence>EDDPPTCDQAVTRILPFNSLVWMNDNEDNSKKRVKFVPGSSNIEIKVDELDAPDISRIGLLHPRQVSTVARPRPPSIQDPALLFVSHDDPAADSKDHTIGVPATYNNQFRLRVAGLAKGRHYKRLHLNFTVSDSWYRKKILKEMTNIKAETMTTDNTWMTKDDFPDLFRNKSRVIIEKELRSMHSKSYLAVIKDIFLGKIDLKYLESPIQQPGARFYLCSDIKNDKMLAELWKSDGCGGIRIDEGKFQLRLQKTLSHWYSPGHLTVKILE</sequence>
<evidence type="ECO:0000313" key="2">
    <source>
        <dbReference type="Proteomes" id="UP001432027"/>
    </source>
</evidence>
<accession>A0AAV5U1P0</accession>
<feature type="non-terminal residue" evidence="1">
    <location>
        <position position="1"/>
    </location>
</feature>
<dbReference type="Proteomes" id="UP001432027">
    <property type="component" value="Unassembled WGS sequence"/>
</dbReference>